<keyword evidence="1" id="KW-1015">Disulfide bond</keyword>
<gene>
    <name evidence="6" type="primary">LOC108664796</name>
</gene>
<dbReference type="InterPro" id="IPR009003">
    <property type="entry name" value="Peptidase_S1_PA"/>
</dbReference>
<dbReference type="SMART" id="SM00060">
    <property type="entry name" value="FN3"/>
    <property type="match status" value="4"/>
</dbReference>
<evidence type="ECO:0000313" key="5">
    <source>
        <dbReference type="Proteomes" id="UP000694843"/>
    </source>
</evidence>
<dbReference type="KEGG" id="hazt:108664796"/>
<dbReference type="Gene3D" id="2.40.10.10">
    <property type="entry name" value="Trypsin-like serine proteases"/>
    <property type="match status" value="1"/>
</dbReference>
<dbReference type="GO" id="GO:0006508">
    <property type="term" value="P:proteolysis"/>
    <property type="evidence" value="ECO:0007669"/>
    <property type="project" value="InterPro"/>
</dbReference>
<proteinExistence type="inferred from homology"/>
<dbReference type="SUPFAM" id="SSF49265">
    <property type="entry name" value="Fibronectin type III"/>
    <property type="match status" value="2"/>
</dbReference>
<accession>A0A8B7N0E5</accession>
<dbReference type="FunFam" id="2.40.10.10:FF:000068">
    <property type="entry name" value="transmembrane protease serine 2"/>
    <property type="match status" value="1"/>
</dbReference>
<name>A0A8B7N0E5_HYAAZ</name>
<dbReference type="SUPFAM" id="SSF50494">
    <property type="entry name" value="Trypsin-like serine proteases"/>
    <property type="match status" value="1"/>
</dbReference>
<feature type="domain" description="Fibronectin type-III" evidence="4">
    <location>
        <begin position="174"/>
        <end position="267"/>
    </location>
</feature>
<feature type="domain" description="Fibronectin type-III" evidence="4">
    <location>
        <begin position="269"/>
        <end position="366"/>
    </location>
</feature>
<dbReference type="InterPro" id="IPR001314">
    <property type="entry name" value="Peptidase_S1A"/>
</dbReference>
<dbReference type="InterPro" id="IPR043504">
    <property type="entry name" value="Peptidase_S1_PA_chymotrypsin"/>
</dbReference>
<dbReference type="OrthoDB" id="6366251at2759"/>
<dbReference type="PROSITE" id="PS50240">
    <property type="entry name" value="TRYPSIN_DOM"/>
    <property type="match status" value="1"/>
</dbReference>
<dbReference type="InterPro" id="IPR001254">
    <property type="entry name" value="Trypsin_dom"/>
</dbReference>
<dbReference type="CDD" id="cd00063">
    <property type="entry name" value="FN3"/>
    <property type="match status" value="3"/>
</dbReference>
<dbReference type="GO" id="GO:0004252">
    <property type="term" value="F:serine-type endopeptidase activity"/>
    <property type="evidence" value="ECO:0007669"/>
    <property type="project" value="InterPro"/>
</dbReference>
<evidence type="ECO:0000313" key="6">
    <source>
        <dbReference type="RefSeq" id="XP_018006978.1"/>
    </source>
</evidence>
<feature type="domain" description="Fibronectin type-III" evidence="4">
    <location>
        <begin position="76"/>
        <end position="173"/>
    </location>
</feature>
<evidence type="ECO:0000259" key="4">
    <source>
        <dbReference type="PROSITE" id="PS50853"/>
    </source>
</evidence>
<dbReference type="PROSITE" id="PS50853">
    <property type="entry name" value="FN3"/>
    <property type="match status" value="3"/>
</dbReference>
<organism evidence="5 6">
    <name type="scientific">Hyalella azteca</name>
    <name type="common">Amphipod</name>
    <dbReference type="NCBI Taxonomy" id="294128"/>
    <lineage>
        <taxon>Eukaryota</taxon>
        <taxon>Metazoa</taxon>
        <taxon>Ecdysozoa</taxon>
        <taxon>Arthropoda</taxon>
        <taxon>Crustacea</taxon>
        <taxon>Multicrustacea</taxon>
        <taxon>Malacostraca</taxon>
        <taxon>Eumalacostraca</taxon>
        <taxon>Peracarida</taxon>
        <taxon>Amphipoda</taxon>
        <taxon>Senticaudata</taxon>
        <taxon>Talitrida</taxon>
        <taxon>Talitroidea</taxon>
        <taxon>Hyalellidae</taxon>
        <taxon>Hyalella</taxon>
    </lineage>
</organism>
<reference evidence="6" key="1">
    <citation type="submission" date="2025-08" db="UniProtKB">
        <authorList>
            <consortium name="RefSeq"/>
        </authorList>
    </citation>
    <scope>IDENTIFICATION</scope>
</reference>
<dbReference type="Pfam" id="PF00089">
    <property type="entry name" value="Trypsin"/>
    <property type="match status" value="1"/>
</dbReference>
<dbReference type="SMART" id="SM00020">
    <property type="entry name" value="Tryp_SPc"/>
    <property type="match status" value="1"/>
</dbReference>
<sequence>MAPRGELFNIKLMRKSTRGCAFKEPENVQHFSSQNRPYLQLSQLQAYTEYEVCVYAFNEGGEGEKCQIFETLPDRAPAPVEALISYPSSSSISLQWRKPCPPMAFISGYRVTVSRALNYVKTSECMNNEALFCHTITGLQPAQMYNIEVQSCAADSYSNCSAARATIVMTGRAAPDVPNLSIVPDVTSASLAWTAPRGEFFNVTLVNKTRRGCSNTKPETVQLFLNMSGHDWQLTQLQSYTEYEVCVYAYNEGGDSKKCEVFETLPDRAPGPVENLTFSTTSTSISLRWKKPCPPRAVISGYRVTGAGKYQFTQKSGCAHNENHFCHTISGLQPERTYRIEVQSCAADSYYACSAAEATSVTTRPPGHVELSTEGSRVDIVDHARPQEIPNIHFGLSAVDGSQSRCDAPLCPCTVSGMEHVCLPCHELLDVRSTCEKLMSDEPLCSVEKTIGVGISVASCGGEGLPMNFGSFERTSRCDKKKVPVLTVIVADCWGSATLALRCHSDGLWGLYGEAVANATEPRTPYVCQPRHLNSPICGRRPRYRSTGGSRLGLNEFYNQRNLFPWVLGLKKRERYECSATLISESWLLTAAHCVVRSQESRNQTVDVRDLRVQRATANHNDRYVARVVLHPDYKPGTRTTNPLNDIALVRLDNPLTFSEEMYPACIDLYGEGILSESSVLAFSRANGEKQHKYDVVLQQLDMNCEFTAPWCKFPAIEETQFCGLALENKHQLVGGSSGGPCMQNLGPDSAESWAVSGVVSAAKIIPGCSQTAIIYTAVSQFREWIENVVDDGS</sequence>
<dbReference type="InterPro" id="IPR018114">
    <property type="entry name" value="TRYPSIN_HIS"/>
</dbReference>
<dbReference type="PROSITE" id="PS00134">
    <property type="entry name" value="TRYPSIN_HIS"/>
    <property type="match status" value="1"/>
</dbReference>
<dbReference type="AlphaFoldDB" id="A0A8B7N0E5"/>
<evidence type="ECO:0000256" key="2">
    <source>
        <dbReference type="ARBA" id="ARBA00024195"/>
    </source>
</evidence>
<keyword evidence="5" id="KW-1185">Reference proteome</keyword>
<dbReference type="Pfam" id="PF00041">
    <property type="entry name" value="fn3"/>
    <property type="match status" value="3"/>
</dbReference>
<protein>
    <submittedName>
        <fullName evidence="6">Uncharacterized protein LOC108664796</fullName>
    </submittedName>
</protein>
<dbReference type="PANTHER" id="PTHR24256">
    <property type="entry name" value="TRYPTASE-RELATED"/>
    <property type="match status" value="1"/>
</dbReference>
<dbReference type="InterPro" id="IPR013783">
    <property type="entry name" value="Ig-like_fold"/>
</dbReference>
<comment type="similarity">
    <text evidence="2">Belongs to the peptidase S1 family. CLIP subfamily.</text>
</comment>
<dbReference type="PRINTS" id="PR00722">
    <property type="entry name" value="CHYMOTRYPSIN"/>
</dbReference>
<dbReference type="InterPro" id="IPR036116">
    <property type="entry name" value="FN3_sf"/>
</dbReference>
<dbReference type="InterPro" id="IPR003961">
    <property type="entry name" value="FN3_dom"/>
</dbReference>
<dbReference type="Proteomes" id="UP000694843">
    <property type="component" value="Unplaced"/>
</dbReference>
<evidence type="ECO:0000259" key="3">
    <source>
        <dbReference type="PROSITE" id="PS50240"/>
    </source>
</evidence>
<feature type="domain" description="Peptidase S1" evidence="3">
    <location>
        <begin position="546"/>
        <end position="791"/>
    </location>
</feature>
<evidence type="ECO:0000256" key="1">
    <source>
        <dbReference type="ARBA" id="ARBA00023157"/>
    </source>
</evidence>
<dbReference type="Gene3D" id="2.60.40.10">
    <property type="entry name" value="Immunoglobulins"/>
    <property type="match status" value="4"/>
</dbReference>
<dbReference type="InterPro" id="IPR051487">
    <property type="entry name" value="Ser/Thr_Proteases_Immune/Dev"/>
</dbReference>
<dbReference type="GeneID" id="108664796"/>
<dbReference type="RefSeq" id="XP_018006978.1">
    <property type="nucleotide sequence ID" value="XM_018151489.2"/>
</dbReference>